<evidence type="ECO:0000256" key="2">
    <source>
        <dbReference type="ARBA" id="ARBA00022737"/>
    </source>
</evidence>
<organism evidence="5 6">
    <name type="scientific">Melittangium boletus DSM 14713</name>
    <dbReference type="NCBI Taxonomy" id="1294270"/>
    <lineage>
        <taxon>Bacteria</taxon>
        <taxon>Pseudomonadati</taxon>
        <taxon>Myxococcota</taxon>
        <taxon>Myxococcia</taxon>
        <taxon>Myxococcales</taxon>
        <taxon>Cystobacterineae</taxon>
        <taxon>Archangiaceae</taxon>
        <taxon>Melittangium</taxon>
    </lineage>
</organism>
<dbReference type="Pfam" id="PF00400">
    <property type="entry name" value="WD40"/>
    <property type="match status" value="3"/>
</dbReference>
<dbReference type="PROSITE" id="PS50082">
    <property type="entry name" value="WD_REPEATS_2"/>
    <property type="match status" value="3"/>
</dbReference>
<evidence type="ECO:0000313" key="6">
    <source>
        <dbReference type="Proteomes" id="UP000217289"/>
    </source>
</evidence>
<feature type="repeat" description="WD" evidence="3">
    <location>
        <begin position="437"/>
        <end position="468"/>
    </location>
</feature>
<dbReference type="RefSeq" id="WP_095979135.1">
    <property type="nucleotide sequence ID" value="NZ_CP022163.1"/>
</dbReference>
<keyword evidence="2" id="KW-0677">Repeat</keyword>
<evidence type="ECO:0000256" key="1">
    <source>
        <dbReference type="ARBA" id="ARBA00022574"/>
    </source>
</evidence>
<dbReference type="InterPro" id="IPR021109">
    <property type="entry name" value="Peptidase_aspartic_dom_sf"/>
</dbReference>
<keyword evidence="1 3" id="KW-0853">WD repeat</keyword>
<dbReference type="Pfam" id="PF13650">
    <property type="entry name" value="Asp_protease_2"/>
    <property type="match status" value="1"/>
</dbReference>
<dbReference type="Proteomes" id="UP000217289">
    <property type="component" value="Chromosome"/>
</dbReference>
<dbReference type="InterPro" id="IPR001680">
    <property type="entry name" value="WD40_rpt"/>
</dbReference>
<dbReference type="Gene3D" id="2.40.70.10">
    <property type="entry name" value="Acid Proteases"/>
    <property type="match status" value="1"/>
</dbReference>
<dbReference type="SUPFAM" id="SSF50978">
    <property type="entry name" value="WD40 repeat-like"/>
    <property type="match status" value="1"/>
</dbReference>
<dbReference type="PROSITE" id="PS50294">
    <property type="entry name" value="WD_REPEATS_REGION"/>
    <property type="match status" value="2"/>
</dbReference>
<dbReference type="InterPro" id="IPR036322">
    <property type="entry name" value="WD40_repeat_dom_sf"/>
</dbReference>
<sequence>MSRRAWWAVGALALAACRHAGPVLAPDLSERLASTAGGYLAGDAVGLEDGDVLDRRDFVWTLDFSPDASRVAYSHLDGRDYVLSLWRVGPPPLRVKEQALNVSEFDVEALAFSPDGSLLASAGWDGTVRLFDAVTGEPRASLRTEEPLTAVAFHPSGHALVVGGVRGLVTVLRVADLGFSFEVRPHADRVSALAFAPDGTLYSGSWDKHLRVFDTREEVQRPTQARVRFSRNSGHAVVSGLLNGKAALGFALDSRTPAIVLGSKGAEAAGIDTAFLKETVSLPTALGSTLARLARGQSLRFKGLVLEGVDVAVCDACLPPDVSGVLGAPFSERVDVAFDEGTTEAVLSLKDPLPEGTDGGERGWVLAPRADFPFAAHVNDVTVDAAGRRLGVAFSEAPAERTRAVYEREKKGVVEPEAAGNAAALVDAASGQVLQKWTGHRGVVASAGISPDGHALVSGGWDKRLLLWREGLPAPVDTREFGWSVRRVRFAPDGRWVGVAAWTPQKAVGNQESEPSAALFSVSYDAPQLQRRQ</sequence>
<gene>
    <name evidence="5" type="ORF">MEBOL_004179</name>
</gene>
<feature type="chain" id="PRO_5012987516" evidence="4">
    <location>
        <begin position="26"/>
        <end position="533"/>
    </location>
</feature>
<accession>A0A250IHH0</accession>
<evidence type="ECO:0000256" key="4">
    <source>
        <dbReference type="SAM" id="SignalP"/>
    </source>
</evidence>
<dbReference type="EMBL" id="CP022163">
    <property type="protein sequence ID" value="ATB30718.1"/>
    <property type="molecule type" value="Genomic_DNA"/>
</dbReference>
<feature type="signal peptide" evidence="4">
    <location>
        <begin position="1"/>
        <end position="25"/>
    </location>
</feature>
<reference evidence="5 6" key="1">
    <citation type="submission" date="2017-06" db="EMBL/GenBank/DDBJ databases">
        <authorList>
            <person name="Kim H.J."/>
            <person name="Triplett B.A."/>
        </authorList>
    </citation>
    <scope>NUCLEOTIDE SEQUENCE [LARGE SCALE GENOMIC DNA]</scope>
    <source>
        <strain evidence="5 6">DSM 14713</strain>
    </source>
</reference>
<evidence type="ECO:0000313" key="5">
    <source>
        <dbReference type="EMBL" id="ATB30718.1"/>
    </source>
</evidence>
<dbReference type="OrthoDB" id="9765809at2"/>
<dbReference type="PANTHER" id="PTHR19848:SF8">
    <property type="entry name" value="F-BOX AND WD REPEAT DOMAIN CONTAINING 7"/>
    <property type="match status" value="1"/>
</dbReference>
<evidence type="ECO:0000256" key="3">
    <source>
        <dbReference type="PROSITE-ProRule" id="PRU00221"/>
    </source>
</evidence>
<dbReference type="AlphaFoldDB" id="A0A250IHH0"/>
<keyword evidence="6" id="KW-1185">Reference proteome</keyword>
<dbReference type="PANTHER" id="PTHR19848">
    <property type="entry name" value="WD40 REPEAT PROTEIN"/>
    <property type="match status" value="1"/>
</dbReference>
<keyword evidence="4" id="KW-0732">Signal</keyword>
<name>A0A250IHH0_9BACT</name>
<dbReference type="Gene3D" id="2.130.10.10">
    <property type="entry name" value="YVTN repeat-like/Quinoprotein amine dehydrogenase"/>
    <property type="match status" value="2"/>
</dbReference>
<feature type="repeat" description="WD" evidence="3">
    <location>
        <begin position="183"/>
        <end position="223"/>
    </location>
</feature>
<protein>
    <submittedName>
        <fullName evidence="5">WD domain G-beta repeat protein</fullName>
    </submittedName>
</protein>
<dbReference type="InterPro" id="IPR015943">
    <property type="entry name" value="WD40/YVTN_repeat-like_dom_sf"/>
</dbReference>
<feature type="repeat" description="WD" evidence="3">
    <location>
        <begin position="100"/>
        <end position="141"/>
    </location>
</feature>
<dbReference type="KEGG" id="mbd:MEBOL_004179"/>
<dbReference type="SMART" id="SM00320">
    <property type="entry name" value="WD40"/>
    <property type="match status" value="5"/>
</dbReference>
<dbReference type="PROSITE" id="PS51257">
    <property type="entry name" value="PROKAR_LIPOPROTEIN"/>
    <property type="match status" value="1"/>
</dbReference>
<proteinExistence type="predicted"/>